<name>A0A2D3V193_9PEZI</name>
<organism evidence="2 3">
    <name type="scientific">Ramularia collo-cygni</name>
    <dbReference type="NCBI Taxonomy" id="112498"/>
    <lineage>
        <taxon>Eukaryota</taxon>
        <taxon>Fungi</taxon>
        <taxon>Dikarya</taxon>
        <taxon>Ascomycota</taxon>
        <taxon>Pezizomycotina</taxon>
        <taxon>Dothideomycetes</taxon>
        <taxon>Dothideomycetidae</taxon>
        <taxon>Mycosphaerellales</taxon>
        <taxon>Mycosphaerellaceae</taxon>
        <taxon>Ramularia</taxon>
    </lineage>
</organism>
<dbReference type="Proteomes" id="UP000225277">
    <property type="component" value="Unassembled WGS sequence"/>
</dbReference>
<gene>
    <name evidence="2" type="ORF">RCC_05096</name>
</gene>
<sequence length="290" mass="33711">MRLLNTTTYKLEVFDGSTPMYGILSHRWTHEEMTYQDYHMQRSCERSGYHKIIQACDFAKDNFQDWLWIDTVCIDKKSSAELSEAINSMFEWYQEAQECYVYLADVRPPSEHDFDVVESDFFASDWFTRGWTLQELIAPSRVIFCASNWEIVGVKSSHDGSLYREFSFHVSLNSRITRITGIPEDILRNPYLIRRRTARIEDQAYCLLGLFNVNMPLLYGERAKSFVRLQREILLSTLDESLLAWDTQQGPPAHLSCMLAESPAAFMQANRIEGHTSKPTLASRLPEVVY</sequence>
<dbReference type="AlphaFoldDB" id="A0A2D3V193"/>
<dbReference type="GeneID" id="35600264"/>
<accession>A0A2D3V193</accession>
<dbReference type="PANTHER" id="PTHR10622">
    <property type="entry name" value="HET DOMAIN-CONTAINING PROTEIN"/>
    <property type="match status" value="1"/>
</dbReference>
<dbReference type="STRING" id="112498.A0A2D3V193"/>
<proteinExistence type="predicted"/>
<dbReference type="PANTHER" id="PTHR10622:SF10">
    <property type="entry name" value="HET DOMAIN-CONTAINING PROTEIN"/>
    <property type="match status" value="1"/>
</dbReference>
<dbReference type="Pfam" id="PF06985">
    <property type="entry name" value="HET"/>
    <property type="match status" value="1"/>
</dbReference>
<dbReference type="OrthoDB" id="20872at2759"/>
<evidence type="ECO:0000259" key="1">
    <source>
        <dbReference type="Pfam" id="PF06985"/>
    </source>
</evidence>
<reference evidence="2 3" key="1">
    <citation type="submission" date="2016-03" db="EMBL/GenBank/DDBJ databases">
        <authorList>
            <person name="Ploux O."/>
        </authorList>
    </citation>
    <scope>NUCLEOTIDE SEQUENCE [LARGE SCALE GENOMIC DNA]</scope>
    <source>
        <strain evidence="2 3">URUG2</strain>
    </source>
</reference>
<dbReference type="RefSeq" id="XP_023626140.1">
    <property type="nucleotide sequence ID" value="XM_023770372.1"/>
</dbReference>
<evidence type="ECO:0000313" key="3">
    <source>
        <dbReference type="Proteomes" id="UP000225277"/>
    </source>
</evidence>
<dbReference type="EMBL" id="FJUY01000007">
    <property type="protein sequence ID" value="CZT19250.1"/>
    <property type="molecule type" value="Genomic_DNA"/>
</dbReference>
<evidence type="ECO:0000313" key="2">
    <source>
        <dbReference type="EMBL" id="CZT19250.1"/>
    </source>
</evidence>
<feature type="domain" description="Heterokaryon incompatibility" evidence="1">
    <location>
        <begin position="21"/>
        <end position="108"/>
    </location>
</feature>
<dbReference type="InterPro" id="IPR010730">
    <property type="entry name" value="HET"/>
</dbReference>
<protein>
    <recommendedName>
        <fullName evidence="1">Heterokaryon incompatibility domain-containing protein</fullName>
    </recommendedName>
</protein>
<keyword evidence="3" id="KW-1185">Reference proteome</keyword>